<evidence type="ECO:0000313" key="3">
    <source>
        <dbReference type="Proteomes" id="UP000034224"/>
    </source>
</evidence>
<organism evidence="2 3">
    <name type="scientific">Candidatus Jorgensenbacteria bacterium GW2011_GWB1_50_10</name>
    <dbReference type="NCBI Taxonomy" id="1618665"/>
    <lineage>
        <taxon>Bacteria</taxon>
        <taxon>Candidatus Joergenseniibacteriota</taxon>
    </lineage>
</organism>
<evidence type="ECO:0000313" key="2">
    <source>
        <dbReference type="EMBL" id="KKW14598.1"/>
    </source>
</evidence>
<dbReference type="AlphaFoldDB" id="A0A0G1W7D1"/>
<feature type="compositionally biased region" description="Basic and acidic residues" evidence="1">
    <location>
        <begin position="1"/>
        <end position="13"/>
    </location>
</feature>
<protein>
    <submittedName>
        <fullName evidence="2">Uncharacterized protein</fullName>
    </submittedName>
</protein>
<reference evidence="2 3" key="1">
    <citation type="journal article" date="2015" name="Nature">
        <title>rRNA introns, odd ribosomes, and small enigmatic genomes across a large radiation of phyla.</title>
        <authorList>
            <person name="Brown C.T."/>
            <person name="Hug L.A."/>
            <person name="Thomas B.C."/>
            <person name="Sharon I."/>
            <person name="Castelle C.J."/>
            <person name="Singh A."/>
            <person name="Wilkins M.J."/>
            <person name="Williams K.H."/>
            <person name="Banfield J.F."/>
        </authorList>
    </citation>
    <scope>NUCLEOTIDE SEQUENCE [LARGE SCALE GENOMIC DNA]</scope>
</reference>
<feature type="region of interest" description="Disordered" evidence="1">
    <location>
        <begin position="47"/>
        <end position="67"/>
    </location>
</feature>
<feature type="compositionally biased region" description="Acidic residues" evidence="1">
    <location>
        <begin position="15"/>
        <end position="25"/>
    </location>
</feature>
<accession>A0A0G1W7D1</accession>
<evidence type="ECO:0000256" key="1">
    <source>
        <dbReference type="SAM" id="MobiDB-lite"/>
    </source>
</evidence>
<name>A0A0G1W7D1_9BACT</name>
<dbReference type="Proteomes" id="UP000034224">
    <property type="component" value="Unassembled WGS sequence"/>
</dbReference>
<sequence length="67" mass="7957">MPKGDGKIRKMIQEEFPEMSEEEQEELERELYEFAELMLDVYWNSKAKEAEKPEEEPPGEMGFRTGE</sequence>
<feature type="region of interest" description="Disordered" evidence="1">
    <location>
        <begin position="1"/>
        <end position="25"/>
    </location>
</feature>
<proteinExistence type="predicted"/>
<dbReference type="EMBL" id="LCQK01000006">
    <property type="protein sequence ID" value="KKW14598.1"/>
    <property type="molecule type" value="Genomic_DNA"/>
</dbReference>
<gene>
    <name evidence="2" type="ORF">UY55_C0006G0007</name>
</gene>
<comment type="caution">
    <text evidence="2">The sequence shown here is derived from an EMBL/GenBank/DDBJ whole genome shotgun (WGS) entry which is preliminary data.</text>
</comment>